<comment type="caution">
    <text evidence="2">The sequence shown here is derived from an EMBL/GenBank/DDBJ whole genome shotgun (WGS) entry which is preliminary data.</text>
</comment>
<keyword evidence="1" id="KW-0472">Membrane</keyword>
<feature type="transmembrane region" description="Helical" evidence="1">
    <location>
        <begin position="131"/>
        <end position="150"/>
    </location>
</feature>
<organism evidence="2 3">
    <name type="scientific">Mariniradius sediminis</name>
    <dbReference type="NCBI Taxonomy" id="2909237"/>
    <lineage>
        <taxon>Bacteria</taxon>
        <taxon>Pseudomonadati</taxon>
        <taxon>Bacteroidota</taxon>
        <taxon>Cytophagia</taxon>
        <taxon>Cytophagales</taxon>
        <taxon>Cyclobacteriaceae</taxon>
        <taxon>Mariniradius</taxon>
    </lineage>
</organism>
<proteinExistence type="predicted"/>
<evidence type="ECO:0000313" key="2">
    <source>
        <dbReference type="EMBL" id="MCF1752980.1"/>
    </source>
</evidence>
<keyword evidence="3" id="KW-1185">Reference proteome</keyword>
<name>A0ABS9BY51_9BACT</name>
<gene>
    <name evidence="2" type="ORF">L0U89_18115</name>
</gene>
<keyword evidence="1" id="KW-0812">Transmembrane</keyword>
<accession>A0ABS9BY51</accession>
<evidence type="ECO:0000256" key="1">
    <source>
        <dbReference type="SAM" id="Phobius"/>
    </source>
</evidence>
<dbReference type="EMBL" id="JAKEVZ010000018">
    <property type="protein sequence ID" value="MCF1752980.1"/>
    <property type="molecule type" value="Genomic_DNA"/>
</dbReference>
<evidence type="ECO:0000313" key="3">
    <source>
        <dbReference type="Proteomes" id="UP001201449"/>
    </source>
</evidence>
<sequence length="152" mass="17233">MKRNTFSQRIPNFSGKLIFCIYLLVLLLDSCASYNNIESIQPKSEAKSTDGKFNSKNLSKLRQGDRIIVQTYKSRFILIYDELEDGELKGLLEKNPLTQARLGKSDRYMIGIPIDEIEFVKVRKFNAPRSIGLGIVSVVVMPLLILMVAFEG</sequence>
<dbReference type="Proteomes" id="UP001201449">
    <property type="component" value="Unassembled WGS sequence"/>
</dbReference>
<protein>
    <submittedName>
        <fullName evidence="2">Uncharacterized protein</fullName>
    </submittedName>
</protein>
<keyword evidence="1" id="KW-1133">Transmembrane helix</keyword>
<reference evidence="2 3" key="1">
    <citation type="submission" date="2022-01" db="EMBL/GenBank/DDBJ databases">
        <title>Mariniradius saccharolyticus sp. nov., isolated from sediment of a river.</title>
        <authorList>
            <person name="Liu H."/>
        </authorList>
    </citation>
    <scope>NUCLEOTIDE SEQUENCE [LARGE SCALE GENOMIC DNA]</scope>
    <source>
        <strain evidence="2 3">RY-2</strain>
    </source>
</reference>